<sequence>MEDNELWLRHLLGLIAQVAVAVYVVAKSWRDKQLVAPVVLLFLSGTVKYAERTFALRNSTLQAIKGKHMGDVYKALKKFQDPKGNLVPSEIVKYSQEIVGQNKWWLQEDYADLVKASFDSLPSCMSVLTGIPMAPWVLPYIFQMTEKISKRDKPGPGKAGSKKKDWSFSSKAYKMVEIQLSLIYDLLYTKDGIRYNQHMILRIGLRLLTLGTTSMALLLLVIARKKSVYSRVDILVTYILLAGAVMLEVWSMLIVTLSSYCFLREKIGVNMFTRAIFYPLRIGQSFTHWSNRWEQYNLIAGCIMEKQACVLTRVIKDRLGLPYNLHHYPISISEKTKELICNELDDEDRCRQFSHVRGQGILALREHDGMSEELYDSIDKVDFPRSVLTWHLITDICFFLTGGIASQHDQPLMRLSQEVSNYLMDLLMQRRVMDSSEGYVAHLRAKEEVKFRLAHHGDKVRHVDDIEDIRKMLEACLSCHEVEGYVVDITDAMRPVLPQALSLAQILLRADPADGLSKQGGGAPWKLIASVWMEMLFYLAPRCQPKFHAEKLTAGGEFITHVRFLLHNRGLGWNCAPTRT</sequence>
<dbReference type="Proteomes" id="UP001732700">
    <property type="component" value="Unassembled WGS sequence"/>
</dbReference>
<protein>
    <submittedName>
        <fullName evidence="1">Uncharacterized protein</fullName>
    </submittedName>
</protein>
<reference evidence="1" key="1">
    <citation type="submission" date="2025-09" db="UniProtKB">
        <authorList>
            <consortium name="EnsemblPlants"/>
        </authorList>
    </citation>
    <scope>IDENTIFICATION</scope>
</reference>
<evidence type="ECO:0000313" key="1">
    <source>
        <dbReference type="EnsemblPlants" id="AVESA.00010b.r2.UnG1415680.1.CDS.1"/>
    </source>
</evidence>
<proteinExistence type="predicted"/>
<name>A0ACD6AMG9_AVESA</name>
<accession>A0ACD6AMG9</accession>
<keyword evidence="2" id="KW-1185">Reference proteome</keyword>
<dbReference type="EnsemblPlants" id="AVESA.00010b.r2.UnG1415680.1">
    <property type="protein sequence ID" value="AVESA.00010b.r2.UnG1415680.1.CDS.1"/>
    <property type="gene ID" value="AVESA.00010b.r2.UnG1415680"/>
</dbReference>
<evidence type="ECO:0000313" key="2">
    <source>
        <dbReference type="Proteomes" id="UP001732700"/>
    </source>
</evidence>
<organism evidence="1 2">
    <name type="scientific">Avena sativa</name>
    <name type="common">Oat</name>
    <dbReference type="NCBI Taxonomy" id="4498"/>
    <lineage>
        <taxon>Eukaryota</taxon>
        <taxon>Viridiplantae</taxon>
        <taxon>Streptophyta</taxon>
        <taxon>Embryophyta</taxon>
        <taxon>Tracheophyta</taxon>
        <taxon>Spermatophyta</taxon>
        <taxon>Magnoliopsida</taxon>
        <taxon>Liliopsida</taxon>
        <taxon>Poales</taxon>
        <taxon>Poaceae</taxon>
        <taxon>BOP clade</taxon>
        <taxon>Pooideae</taxon>
        <taxon>Poodae</taxon>
        <taxon>Poeae</taxon>
        <taxon>Poeae Chloroplast Group 1 (Aveneae type)</taxon>
        <taxon>Aveninae</taxon>
        <taxon>Avena</taxon>
    </lineage>
</organism>